<keyword evidence="7" id="KW-0408">Iron</keyword>
<dbReference type="GO" id="GO:0004044">
    <property type="term" value="F:amidophosphoribosyltransferase activity"/>
    <property type="evidence" value="ECO:0007669"/>
    <property type="project" value="UniProtKB-EC"/>
</dbReference>
<dbReference type="Proteomes" id="UP001491691">
    <property type="component" value="Unassembled WGS sequence"/>
</dbReference>
<gene>
    <name evidence="7 10" type="primary">purF</name>
    <name evidence="10" type="ORF">AAA073_08250</name>
</gene>
<dbReference type="PROSITE" id="PS51278">
    <property type="entry name" value="GATASE_TYPE_2"/>
    <property type="match status" value="1"/>
</dbReference>
<comment type="function">
    <text evidence="7">Catalyzes the formation of phosphoribosylamine from phosphoribosylpyrophosphate (PRPP) and glutamine.</text>
</comment>
<keyword evidence="3 7" id="KW-0328">Glycosyltransferase</keyword>
<dbReference type="InterPro" id="IPR029055">
    <property type="entry name" value="Ntn_hydrolases_N"/>
</dbReference>
<evidence type="ECO:0000256" key="3">
    <source>
        <dbReference type="ARBA" id="ARBA00022676"/>
    </source>
</evidence>
<dbReference type="InterPro" id="IPR005854">
    <property type="entry name" value="PurF"/>
</dbReference>
<evidence type="ECO:0000259" key="9">
    <source>
        <dbReference type="PROSITE" id="PS51278"/>
    </source>
</evidence>
<keyword evidence="11" id="KW-1185">Reference proteome</keyword>
<dbReference type="InterPro" id="IPR035584">
    <property type="entry name" value="PurF_N"/>
</dbReference>
<dbReference type="InterPro" id="IPR029057">
    <property type="entry name" value="PRTase-like"/>
</dbReference>
<dbReference type="EMBL" id="JBBNPP010000019">
    <property type="protein sequence ID" value="MEQ3347422.1"/>
    <property type="molecule type" value="Genomic_DNA"/>
</dbReference>
<evidence type="ECO:0000256" key="8">
    <source>
        <dbReference type="PIRNR" id="PIRNR000485"/>
    </source>
</evidence>
<evidence type="ECO:0000256" key="7">
    <source>
        <dbReference type="HAMAP-Rule" id="MF_01931"/>
    </source>
</evidence>
<organism evidence="10 11">
    <name type="scientific">Peptoniphilus senegalensis</name>
    <dbReference type="NCBI Taxonomy" id="1465757"/>
    <lineage>
        <taxon>Bacteria</taxon>
        <taxon>Bacillati</taxon>
        <taxon>Bacillota</taxon>
        <taxon>Tissierellia</taxon>
        <taxon>Tissierellales</taxon>
        <taxon>Peptoniphilaceae</taxon>
        <taxon>Peptoniphilus</taxon>
    </lineage>
</organism>
<comment type="caution">
    <text evidence="10">The sequence shown here is derived from an EMBL/GenBank/DDBJ whole genome shotgun (WGS) entry which is preliminary data.</text>
</comment>
<keyword evidence="7" id="KW-0004">4Fe-4S</keyword>
<dbReference type="Pfam" id="PF13537">
    <property type="entry name" value="GATase_7"/>
    <property type="match status" value="1"/>
</dbReference>
<evidence type="ECO:0000313" key="11">
    <source>
        <dbReference type="Proteomes" id="UP001491691"/>
    </source>
</evidence>
<protein>
    <recommendedName>
        <fullName evidence="7">Amidophosphoribosyltransferase</fullName>
        <shortName evidence="7">ATase</shortName>
        <ecNumber evidence="7">2.4.2.14</ecNumber>
    </recommendedName>
    <alternativeName>
        <fullName evidence="7">Glutamine phosphoribosylpyrophosphate amidotransferase</fullName>
        <shortName evidence="7">GPATase</shortName>
    </alternativeName>
</protein>
<dbReference type="HAMAP" id="MF_01931">
    <property type="entry name" value="PurF"/>
    <property type="match status" value="1"/>
</dbReference>
<comment type="pathway">
    <text evidence="1 7 8">Purine metabolism; IMP biosynthesis via de novo pathway; N(1)-(5-phospho-D-ribosyl)glycinamide from 5-phospho-alpha-D-ribose 1-diphosphate: step 1/2.</text>
</comment>
<keyword evidence="5 7" id="KW-0658">Purine biosynthesis</keyword>
<dbReference type="CDD" id="cd06223">
    <property type="entry name" value="PRTases_typeI"/>
    <property type="match status" value="1"/>
</dbReference>
<dbReference type="InterPro" id="IPR000836">
    <property type="entry name" value="PRTase_dom"/>
</dbReference>
<name>A0ABV1J2N9_9FIRM</name>
<keyword evidence="4 7" id="KW-0808">Transferase</keyword>
<keyword evidence="7" id="KW-0479">Metal-binding</keyword>
<keyword evidence="7" id="KW-0460">Magnesium</keyword>
<dbReference type="SUPFAM" id="SSF53271">
    <property type="entry name" value="PRTase-like"/>
    <property type="match status" value="1"/>
</dbReference>
<comment type="cofactor">
    <cofactor evidence="7">
        <name>Mg(2+)</name>
        <dbReference type="ChEBI" id="CHEBI:18420"/>
    </cofactor>
    <text evidence="7">Binds 1 Mg(2+) ion per subunit.</text>
</comment>
<feature type="binding site" evidence="7">
    <location>
        <position position="382"/>
    </location>
    <ligand>
        <name>[4Fe-4S] cluster</name>
        <dbReference type="ChEBI" id="CHEBI:49883"/>
    </ligand>
</feature>
<evidence type="ECO:0000256" key="2">
    <source>
        <dbReference type="ARBA" id="ARBA00010138"/>
    </source>
</evidence>
<feature type="active site" description="Nucleophile" evidence="7">
    <location>
        <position position="2"/>
    </location>
</feature>
<feature type="binding site" evidence="7">
    <location>
        <position position="346"/>
    </location>
    <ligand>
        <name>Mg(2+)</name>
        <dbReference type="ChEBI" id="CHEBI:18420"/>
    </ligand>
</feature>
<feature type="binding site" evidence="7">
    <location>
        <position position="283"/>
    </location>
    <ligand>
        <name>Mg(2+)</name>
        <dbReference type="ChEBI" id="CHEBI:18420"/>
    </ligand>
</feature>
<dbReference type="Gene3D" id="3.60.20.10">
    <property type="entry name" value="Glutamine Phosphoribosylpyrophosphate, subunit 1, domain 1"/>
    <property type="match status" value="1"/>
</dbReference>
<comment type="cofactor">
    <cofactor evidence="7">
        <name>[4Fe-4S] cluster</name>
        <dbReference type="ChEBI" id="CHEBI:49883"/>
    </cofactor>
    <text evidence="7">Binds 1 [4Fe-4S] cluster per subunit.</text>
</comment>
<dbReference type="RefSeq" id="WP_349189290.1">
    <property type="nucleotide sequence ID" value="NZ_JBBNPP010000019.1"/>
</dbReference>
<dbReference type="SUPFAM" id="SSF56235">
    <property type="entry name" value="N-terminal nucleophile aminohydrolases (Ntn hydrolases)"/>
    <property type="match status" value="1"/>
</dbReference>
<dbReference type="CDD" id="cd00715">
    <property type="entry name" value="GPATase_N"/>
    <property type="match status" value="1"/>
</dbReference>
<dbReference type="Gene3D" id="3.40.50.2020">
    <property type="match status" value="1"/>
</dbReference>
<feature type="binding site" evidence="7">
    <location>
        <position position="236"/>
    </location>
    <ligand>
        <name>[4Fe-4S] cluster</name>
        <dbReference type="ChEBI" id="CHEBI:49883"/>
    </ligand>
</feature>
<proteinExistence type="inferred from homology"/>
<evidence type="ECO:0000256" key="1">
    <source>
        <dbReference type="ARBA" id="ARBA00005209"/>
    </source>
</evidence>
<keyword evidence="6 7" id="KW-0315">Glutamine amidotransferase</keyword>
<feature type="binding site" evidence="7">
    <location>
        <position position="433"/>
    </location>
    <ligand>
        <name>[4Fe-4S] cluster</name>
        <dbReference type="ChEBI" id="CHEBI:49883"/>
    </ligand>
</feature>
<feature type="binding site" evidence="7">
    <location>
        <position position="436"/>
    </location>
    <ligand>
        <name>[4Fe-4S] cluster</name>
        <dbReference type="ChEBI" id="CHEBI:49883"/>
    </ligand>
</feature>
<dbReference type="NCBIfam" id="TIGR01134">
    <property type="entry name" value="purF"/>
    <property type="match status" value="1"/>
</dbReference>
<accession>A0ABV1J2N9</accession>
<evidence type="ECO:0000313" key="10">
    <source>
        <dbReference type="EMBL" id="MEQ3347422.1"/>
    </source>
</evidence>
<evidence type="ECO:0000256" key="4">
    <source>
        <dbReference type="ARBA" id="ARBA00022679"/>
    </source>
</evidence>
<dbReference type="Pfam" id="PF00156">
    <property type="entry name" value="Pribosyltran"/>
    <property type="match status" value="1"/>
</dbReference>
<feature type="domain" description="Glutamine amidotransferase type-2" evidence="9">
    <location>
        <begin position="2"/>
        <end position="221"/>
    </location>
</feature>
<evidence type="ECO:0000256" key="5">
    <source>
        <dbReference type="ARBA" id="ARBA00022755"/>
    </source>
</evidence>
<dbReference type="EC" id="2.4.2.14" evidence="7"/>
<comment type="catalytic activity">
    <reaction evidence="7 8">
        <text>5-phospho-beta-D-ribosylamine + L-glutamate + diphosphate = 5-phospho-alpha-D-ribose 1-diphosphate + L-glutamine + H2O</text>
        <dbReference type="Rhea" id="RHEA:14905"/>
        <dbReference type="ChEBI" id="CHEBI:15377"/>
        <dbReference type="ChEBI" id="CHEBI:29985"/>
        <dbReference type="ChEBI" id="CHEBI:33019"/>
        <dbReference type="ChEBI" id="CHEBI:58017"/>
        <dbReference type="ChEBI" id="CHEBI:58359"/>
        <dbReference type="ChEBI" id="CHEBI:58681"/>
        <dbReference type="EC" id="2.4.2.14"/>
    </reaction>
</comment>
<dbReference type="InterPro" id="IPR017932">
    <property type="entry name" value="GATase_2_dom"/>
</dbReference>
<evidence type="ECO:0000256" key="6">
    <source>
        <dbReference type="ARBA" id="ARBA00022962"/>
    </source>
</evidence>
<dbReference type="PANTHER" id="PTHR11907">
    <property type="entry name" value="AMIDOPHOSPHORIBOSYLTRANSFERASE"/>
    <property type="match status" value="1"/>
</dbReference>
<dbReference type="PIRSF" id="PIRSF000485">
    <property type="entry name" value="Amd_phspho_trans"/>
    <property type="match status" value="1"/>
</dbReference>
<feature type="binding site" evidence="7">
    <location>
        <position position="345"/>
    </location>
    <ligand>
        <name>Mg(2+)</name>
        <dbReference type="ChEBI" id="CHEBI:18420"/>
    </ligand>
</feature>
<sequence length="455" mass="50758">MCGVIGIYSQSNVSKKLFYGLNSLQHRGQEASGICVFDGKNMVLDKGMGLVYDNFDDESFIKLQGNIGIGHVRYATAGGSYEYNSQPLLAFSKNREFALAHNGNLVNHKSIRRELENEGMLFQTAIDTEVILSLVAKYYKGDIIEAVKKTMERIKGAYSVVMLFGDKLVAFRDPYGFRPLLIGRSKNGEVIIASENAPLEIIGTDAIRDVEPSEIIVVDKNGIHSEFFEKEKKEHCIFEYVYFARTDATLDGVNSYNFRRRCGEILSKEAPVDADIVIAVPDSGTPGAMGYAQESGIPFAEGLVKNRYMGRTFIKPTAEERELSVKLKLNPLETVLKGKRIVLVDDSIVRGTTSKNLIMRMKKAGAKEVHMRIVSPPVKYPCFYGIDTPSRKKLIAANYSVEEMRERIGADSLAFISMEGMLDATLMKEDVFCKACFNGDYAVEPKELVEDEKQC</sequence>
<comment type="similarity">
    <text evidence="2 7 8">In the C-terminal section; belongs to the purine/pyrimidine phosphoribosyltransferase family.</text>
</comment>
<reference evidence="10 11" key="1">
    <citation type="submission" date="2024-04" db="EMBL/GenBank/DDBJ databases">
        <title>Human intestinal bacterial collection.</title>
        <authorList>
            <person name="Pauvert C."/>
            <person name="Hitch T.C.A."/>
            <person name="Clavel T."/>
        </authorList>
    </citation>
    <scope>NUCLEOTIDE SEQUENCE [LARGE SCALE GENOMIC DNA]</scope>
    <source>
        <strain evidence="10 11">CLA-SR-H019</strain>
    </source>
</reference>
<keyword evidence="7" id="KW-0411">Iron-sulfur</keyword>